<feature type="transmembrane region" description="Helical" evidence="1">
    <location>
        <begin position="247"/>
        <end position="268"/>
    </location>
</feature>
<feature type="transmembrane region" description="Helical" evidence="1">
    <location>
        <begin position="504"/>
        <end position="520"/>
    </location>
</feature>
<dbReference type="Proteomes" id="UP000886069">
    <property type="component" value="Unassembled WGS sequence"/>
</dbReference>
<dbReference type="EMBL" id="DSEC01000316">
    <property type="protein sequence ID" value="HER43699.1"/>
    <property type="molecule type" value="Genomic_DNA"/>
</dbReference>
<keyword evidence="1" id="KW-1133">Transmembrane helix</keyword>
<sequence>MNRKGKPEAAGFRLMERLEETAPWKRGAVVVLFLLFLICLLLPELVFQNKIFLVPDTRAPISFASVGREALESGVYPLWNPYLFCGMPSFHSLAYAPYVYPVSFITHLLYRYLHVPEMTWLLAHYLLAGAAMYLLLRSLGTRAMVAMFGGALFMLLPNYIAMGANGHGSQACAVAYMPLALLFARRLQTGERRPATAAFLALTLGLQMLRGHVQISYYTFLLVGLIFVFESAYLLRAGEKSTLLRNGLFTAGAAAAAFGIAAVLILPVREYAAYSIRGGGGGGLDYGYATGWSLHPKEMLTFLFPWAFGFGKASYWGGMPFTDYPNYLGATIVLFSALALHLVRHRIKWFFLGTAVIATLIGFGRFWPALYDPMFRYFPFFDKFRVPVMILIVQQLSLVSLMGMGFEAFLRRYERGELPKALGSRSLRWALVFCAAALVVSLVAGGAIERNILQDALSTQKVQREWAEFGARMAASDLPLRFLLLFAAVLALLVGTARKTASGALALAIGTVALIEIWTVDLPVVHPERTWGVEDYRIIQGGDKRDEYMRPDAAVEFLASDESFYRIFPAPAAPPGRWSYSTPPFSENKFMISRIFSLGGYHAAKLKVYQEIIDVMFASFNRGVVPINILDMLNTKYILSYFKLFGDDSSFPLVFEKGGVFIYENPGALPRAALFDTYRVVERGRIPDLLLSREFDPGRELLLEREPGIVPGSIGGSSVEITDYRLNGIELEAHIEEPCLLLLSEIDYPSWRAEVDGEPVEILTADYCLRAIPLAPGSRKIEFRFSSGILRMSLVISIVTFVIVLAVPFVWRRAAAEKGR</sequence>
<evidence type="ECO:0000256" key="1">
    <source>
        <dbReference type="SAM" id="Phobius"/>
    </source>
</evidence>
<dbReference type="AlphaFoldDB" id="A0A7V2F3S9"/>
<reference evidence="2" key="1">
    <citation type="journal article" date="2020" name="mSystems">
        <title>Genome- and Community-Level Interaction Insights into Carbon Utilization and Element Cycling Functions of Hydrothermarchaeota in Hydrothermal Sediment.</title>
        <authorList>
            <person name="Zhou Z."/>
            <person name="Liu Y."/>
            <person name="Xu W."/>
            <person name="Pan J."/>
            <person name="Luo Z.H."/>
            <person name="Li M."/>
        </authorList>
    </citation>
    <scope>NUCLEOTIDE SEQUENCE [LARGE SCALE GENOMIC DNA]</scope>
    <source>
        <strain evidence="2">SpSt-1233</strain>
    </source>
</reference>
<feature type="transmembrane region" description="Helical" evidence="1">
    <location>
        <begin position="324"/>
        <end position="342"/>
    </location>
</feature>
<evidence type="ECO:0008006" key="3">
    <source>
        <dbReference type="Google" id="ProtNLM"/>
    </source>
</evidence>
<keyword evidence="1" id="KW-0472">Membrane</keyword>
<accession>A0A7V2F3S9</accession>
<feature type="transmembrane region" description="Helical" evidence="1">
    <location>
        <begin position="143"/>
        <end position="161"/>
    </location>
</feature>
<dbReference type="PANTHER" id="PTHR38454">
    <property type="entry name" value="INTEGRAL MEMBRANE PROTEIN-RELATED"/>
    <property type="match status" value="1"/>
</dbReference>
<name>A0A7V2F3S9_UNCEI</name>
<proteinExistence type="predicted"/>
<feature type="transmembrane region" description="Helical" evidence="1">
    <location>
        <begin position="478"/>
        <end position="497"/>
    </location>
</feature>
<keyword evidence="1" id="KW-0812">Transmembrane</keyword>
<evidence type="ECO:0000313" key="2">
    <source>
        <dbReference type="EMBL" id="HER43699.1"/>
    </source>
</evidence>
<gene>
    <name evidence="2" type="ORF">ENO08_04490</name>
</gene>
<feature type="transmembrane region" description="Helical" evidence="1">
    <location>
        <begin position="388"/>
        <end position="409"/>
    </location>
</feature>
<dbReference type="PANTHER" id="PTHR38454:SF1">
    <property type="entry name" value="INTEGRAL MEMBRANE PROTEIN"/>
    <property type="match status" value="1"/>
</dbReference>
<protein>
    <recommendedName>
        <fullName evidence="3">YfhO family protein</fullName>
    </recommendedName>
</protein>
<feature type="transmembrane region" description="Helical" evidence="1">
    <location>
        <begin position="27"/>
        <end position="47"/>
    </location>
</feature>
<feature type="transmembrane region" description="Helical" evidence="1">
    <location>
        <begin position="429"/>
        <end position="448"/>
    </location>
</feature>
<comment type="caution">
    <text evidence="2">The sequence shown here is derived from an EMBL/GenBank/DDBJ whole genome shotgun (WGS) entry which is preliminary data.</text>
</comment>
<feature type="transmembrane region" description="Helical" evidence="1">
    <location>
        <begin position="349"/>
        <end position="368"/>
    </location>
</feature>
<feature type="transmembrane region" description="Helical" evidence="1">
    <location>
        <begin position="118"/>
        <end position="136"/>
    </location>
</feature>
<feature type="transmembrane region" description="Helical" evidence="1">
    <location>
        <begin position="215"/>
        <end position="235"/>
    </location>
</feature>
<dbReference type="InterPro" id="IPR018580">
    <property type="entry name" value="Uncharacterised_YfhO"/>
</dbReference>
<organism evidence="2">
    <name type="scientific">Eiseniibacteriota bacterium</name>
    <dbReference type="NCBI Taxonomy" id="2212470"/>
    <lineage>
        <taxon>Bacteria</taxon>
        <taxon>Candidatus Eiseniibacteriota</taxon>
    </lineage>
</organism>
<feature type="transmembrane region" description="Helical" evidence="1">
    <location>
        <begin position="789"/>
        <end position="811"/>
    </location>
</feature>